<reference evidence="6" key="1">
    <citation type="submission" date="2011-07" db="EMBL/GenBank/DDBJ databases">
        <authorList>
            <consortium name="Caenorhabditis brenneri Sequencing and Analysis Consortium"/>
            <person name="Wilson R.K."/>
        </authorList>
    </citation>
    <scope>NUCLEOTIDE SEQUENCE [LARGE SCALE GENOMIC DNA]</scope>
    <source>
        <strain evidence="6">PB2801</strain>
    </source>
</reference>
<feature type="compositionally biased region" description="Acidic residues" evidence="3">
    <location>
        <begin position="200"/>
        <end position="215"/>
    </location>
</feature>
<name>G0PC72_CAEBE</name>
<evidence type="ECO:0000313" key="5">
    <source>
        <dbReference type="EMBL" id="EGT50945.1"/>
    </source>
</evidence>
<gene>
    <name evidence="5" type="ORF">CAEBREN_29807</name>
</gene>
<evidence type="ECO:0000256" key="3">
    <source>
        <dbReference type="SAM" id="MobiDB-lite"/>
    </source>
</evidence>
<dbReference type="EMBL" id="GL380235">
    <property type="protein sequence ID" value="EGT50945.1"/>
    <property type="molecule type" value="Genomic_DNA"/>
</dbReference>
<keyword evidence="2" id="KW-0479">Metal-binding</keyword>
<evidence type="ECO:0000313" key="6">
    <source>
        <dbReference type="Proteomes" id="UP000008068"/>
    </source>
</evidence>
<proteinExistence type="predicted"/>
<dbReference type="STRING" id="135651.G0PC72"/>
<feature type="domain" description="DDE Tnp4" evidence="4">
    <location>
        <begin position="60"/>
        <end position="190"/>
    </location>
</feature>
<dbReference type="InterPro" id="IPR027806">
    <property type="entry name" value="HARBI1_dom"/>
</dbReference>
<dbReference type="AlphaFoldDB" id="G0PC72"/>
<keyword evidence="6" id="KW-1185">Reference proteome</keyword>
<evidence type="ECO:0000256" key="2">
    <source>
        <dbReference type="ARBA" id="ARBA00022723"/>
    </source>
</evidence>
<protein>
    <recommendedName>
        <fullName evidence="4">DDE Tnp4 domain-containing protein</fullName>
    </recommendedName>
</protein>
<dbReference type="Pfam" id="PF13359">
    <property type="entry name" value="DDE_Tnp_4"/>
    <property type="match status" value="1"/>
</dbReference>
<accession>G0PC72</accession>
<dbReference type="OrthoDB" id="5863278at2759"/>
<evidence type="ECO:0000259" key="4">
    <source>
        <dbReference type="Pfam" id="PF13359"/>
    </source>
</evidence>
<dbReference type="eggNOG" id="KOG4585">
    <property type="taxonomic scope" value="Eukaryota"/>
</dbReference>
<sequence>MEDIDREIEGNNAVRRPRIFRDRADPFETLNDEQFRLRYRFSRRGFFTLLESLEDSITTSDRKSYHSLNVGLACDYDLSFIWISCRFGGSAHDSRVFRKSALHADLQSGEKKGILLGDSAYRAETYLYKPILNSQNEAEKKYTDAVCRGRVRIENAIGALKRQFHSLHSEVRYAPDMASLIITAAVCLRNASILLNERPFDDDLGDEDDDDDGYDDPNAPSASGQAAMKYVVQKYFS</sequence>
<dbReference type="HOGENOM" id="CLU_1327463_0_0_1"/>
<dbReference type="Proteomes" id="UP000008068">
    <property type="component" value="Unassembled WGS sequence"/>
</dbReference>
<dbReference type="InParanoid" id="G0PC72"/>
<dbReference type="GO" id="GO:0046872">
    <property type="term" value="F:metal ion binding"/>
    <property type="evidence" value="ECO:0007669"/>
    <property type="project" value="UniProtKB-KW"/>
</dbReference>
<evidence type="ECO:0000256" key="1">
    <source>
        <dbReference type="ARBA" id="ARBA00001968"/>
    </source>
</evidence>
<comment type="cofactor">
    <cofactor evidence="1">
        <name>a divalent metal cation</name>
        <dbReference type="ChEBI" id="CHEBI:60240"/>
    </cofactor>
</comment>
<feature type="region of interest" description="Disordered" evidence="3">
    <location>
        <begin position="199"/>
        <end position="226"/>
    </location>
</feature>
<organism evidence="6">
    <name type="scientific">Caenorhabditis brenneri</name>
    <name type="common">Nematode worm</name>
    <dbReference type="NCBI Taxonomy" id="135651"/>
    <lineage>
        <taxon>Eukaryota</taxon>
        <taxon>Metazoa</taxon>
        <taxon>Ecdysozoa</taxon>
        <taxon>Nematoda</taxon>
        <taxon>Chromadorea</taxon>
        <taxon>Rhabditida</taxon>
        <taxon>Rhabditina</taxon>
        <taxon>Rhabditomorpha</taxon>
        <taxon>Rhabditoidea</taxon>
        <taxon>Rhabditidae</taxon>
        <taxon>Peloderinae</taxon>
        <taxon>Caenorhabditis</taxon>
    </lineage>
</organism>